<accession>A0A1Y2CHS1</accession>
<dbReference type="EMBL" id="MCGO01000016">
    <property type="protein sequence ID" value="ORY46374.1"/>
    <property type="molecule type" value="Genomic_DNA"/>
</dbReference>
<organism evidence="1 2">
    <name type="scientific">Rhizoclosmatium globosum</name>
    <dbReference type="NCBI Taxonomy" id="329046"/>
    <lineage>
        <taxon>Eukaryota</taxon>
        <taxon>Fungi</taxon>
        <taxon>Fungi incertae sedis</taxon>
        <taxon>Chytridiomycota</taxon>
        <taxon>Chytridiomycota incertae sedis</taxon>
        <taxon>Chytridiomycetes</taxon>
        <taxon>Chytridiales</taxon>
        <taxon>Chytriomycetaceae</taxon>
        <taxon>Rhizoclosmatium</taxon>
    </lineage>
</organism>
<protein>
    <submittedName>
        <fullName evidence="1">Uncharacterized protein</fullName>
    </submittedName>
</protein>
<dbReference type="AlphaFoldDB" id="A0A1Y2CHS1"/>
<sequence>MKFNLLLQTIKSPLIITAVDPVAEFARINVDATSCFSFSKSLMVLFVLAGSPAFNSHIAKLFLRFWLVENVVYPIVPVERTLYLIDRFNVLQPLSFTRIFYLLKRSTRPLCLHIKDSLNAGFSGHENTAILLRIAFSMSVESIMVGDAIDEEFVTTLLALMNFEDPHAALILIHFVWLHLRPELCISLLARKNVQVTPANMSICAQSTGFLALYESMQRIIAESDPLEWNE</sequence>
<dbReference type="OrthoDB" id="10284451at2759"/>
<reference evidence="1 2" key="1">
    <citation type="submission" date="2016-07" db="EMBL/GenBank/DDBJ databases">
        <title>Pervasive Adenine N6-methylation of Active Genes in Fungi.</title>
        <authorList>
            <consortium name="DOE Joint Genome Institute"/>
            <person name="Mondo S.J."/>
            <person name="Dannebaum R.O."/>
            <person name="Kuo R.C."/>
            <person name="Labutti K."/>
            <person name="Haridas S."/>
            <person name="Kuo A."/>
            <person name="Salamov A."/>
            <person name="Ahrendt S.R."/>
            <person name="Lipzen A."/>
            <person name="Sullivan W."/>
            <person name="Andreopoulos W.B."/>
            <person name="Clum A."/>
            <person name="Lindquist E."/>
            <person name="Daum C."/>
            <person name="Ramamoorthy G.K."/>
            <person name="Gryganskyi A."/>
            <person name="Culley D."/>
            <person name="Magnuson J.K."/>
            <person name="James T.Y."/>
            <person name="O'Malley M.A."/>
            <person name="Stajich J.E."/>
            <person name="Spatafora J.W."/>
            <person name="Visel A."/>
            <person name="Grigoriev I.V."/>
        </authorList>
    </citation>
    <scope>NUCLEOTIDE SEQUENCE [LARGE SCALE GENOMIC DNA]</scope>
    <source>
        <strain evidence="1 2">JEL800</strain>
    </source>
</reference>
<evidence type="ECO:0000313" key="2">
    <source>
        <dbReference type="Proteomes" id="UP000193642"/>
    </source>
</evidence>
<name>A0A1Y2CHS1_9FUNG</name>
<proteinExistence type="predicted"/>
<keyword evidence="2" id="KW-1185">Reference proteome</keyword>
<dbReference type="Proteomes" id="UP000193642">
    <property type="component" value="Unassembled WGS sequence"/>
</dbReference>
<evidence type="ECO:0000313" key="1">
    <source>
        <dbReference type="EMBL" id="ORY46374.1"/>
    </source>
</evidence>
<gene>
    <name evidence="1" type="ORF">BCR33DRAFT_783541</name>
</gene>
<comment type="caution">
    <text evidence="1">The sequence shown here is derived from an EMBL/GenBank/DDBJ whole genome shotgun (WGS) entry which is preliminary data.</text>
</comment>